<reference evidence="1" key="1">
    <citation type="submission" date="2014-09" db="EMBL/GenBank/DDBJ databases">
        <authorList>
            <person name="Magalhaes I.L.F."/>
            <person name="Oliveira U."/>
            <person name="Santos F.R."/>
            <person name="Vidigal T.H.D.A."/>
            <person name="Brescovit A.D."/>
            <person name="Santos A.J."/>
        </authorList>
    </citation>
    <scope>NUCLEOTIDE SEQUENCE</scope>
    <source>
        <tissue evidence="1">Shoot tissue taken approximately 20 cm above the soil surface</tissue>
    </source>
</reference>
<dbReference type="AlphaFoldDB" id="A0A0A9ETP4"/>
<name>A0A0A9ETP4_ARUDO</name>
<protein>
    <submittedName>
        <fullName evidence="1">Uncharacterized protein</fullName>
    </submittedName>
</protein>
<sequence>MLYAHSARQRLGVWFDLYSAYPLATDVLIGWQEEV</sequence>
<dbReference type="EMBL" id="GBRH01194429">
    <property type="protein sequence ID" value="JAE03467.1"/>
    <property type="molecule type" value="Transcribed_RNA"/>
</dbReference>
<proteinExistence type="predicted"/>
<reference evidence="1" key="2">
    <citation type="journal article" date="2015" name="Data Brief">
        <title>Shoot transcriptome of the giant reed, Arundo donax.</title>
        <authorList>
            <person name="Barrero R.A."/>
            <person name="Guerrero F.D."/>
            <person name="Moolhuijzen P."/>
            <person name="Goolsby J.A."/>
            <person name="Tidwell J."/>
            <person name="Bellgard S.E."/>
            <person name="Bellgard M.I."/>
        </authorList>
    </citation>
    <scope>NUCLEOTIDE SEQUENCE</scope>
    <source>
        <tissue evidence="1">Shoot tissue taken approximately 20 cm above the soil surface</tissue>
    </source>
</reference>
<accession>A0A0A9ETP4</accession>
<evidence type="ECO:0000313" key="1">
    <source>
        <dbReference type="EMBL" id="JAE03467.1"/>
    </source>
</evidence>
<organism evidence="1">
    <name type="scientific">Arundo donax</name>
    <name type="common">Giant reed</name>
    <name type="synonym">Donax arundinaceus</name>
    <dbReference type="NCBI Taxonomy" id="35708"/>
    <lineage>
        <taxon>Eukaryota</taxon>
        <taxon>Viridiplantae</taxon>
        <taxon>Streptophyta</taxon>
        <taxon>Embryophyta</taxon>
        <taxon>Tracheophyta</taxon>
        <taxon>Spermatophyta</taxon>
        <taxon>Magnoliopsida</taxon>
        <taxon>Liliopsida</taxon>
        <taxon>Poales</taxon>
        <taxon>Poaceae</taxon>
        <taxon>PACMAD clade</taxon>
        <taxon>Arundinoideae</taxon>
        <taxon>Arundineae</taxon>
        <taxon>Arundo</taxon>
    </lineage>
</organism>